<dbReference type="GO" id="GO:0000272">
    <property type="term" value="P:polysaccharide catabolic process"/>
    <property type="evidence" value="ECO:0007669"/>
    <property type="project" value="InterPro"/>
</dbReference>
<protein>
    <recommendedName>
        <fullName evidence="2">Cohesin domain-containing protein</fullName>
    </recommendedName>
</protein>
<dbReference type="AlphaFoldDB" id="A0A7J3M1U3"/>
<reference evidence="3" key="1">
    <citation type="journal article" date="2020" name="mSystems">
        <title>Genome- and Community-Level Interaction Insights into Carbon Utilization and Element Cycling Functions of Hydrothermarchaeota in Hydrothermal Sediment.</title>
        <authorList>
            <person name="Zhou Z."/>
            <person name="Liu Y."/>
            <person name="Xu W."/>
            <person name="Pan J."/>
            <person name="Luo Z.H."/>
            <person name="Li M."/>
        </authorList>
    </citation>
    <scope>NUCLEOTIDE SEQUENCE [LARGE SCALE GENOMIC DNA]</scope>
    <source>
        <strain evidence="3">SpSt-587</strain>
    </source>
</reference>
<sequence>MKKILALVFLLFFITNPAFGLKVKVQDASGSVGESIRVPILVEDAKNLGSMDVVITYDLAILKVKSVGKGELNKGLISSNTKEVEGKGIISIAIADSRGINGSGEIAVITFEGLKEGSSEIVIQGVRAHDVETHLDIGADVQDGKLTVTGKKTPGFEIFLAAVSLIVLAFVSRKLRE</sequence>
<dbReference type="InterPro" id="IPR008965">
    <property type="entry name" value="CBM2/CBM3_carb-bd_dom_sf"/>
</dbReference>
<dbReference type="GO" id="GO:0030246">
    <property type="term" value="F:carbohydrate binding"/>
    <property type="evidence" value="ECO:0007669"/>
    <property type="project" value="InterPro"/>
</dbReference>
<gene>
    <name evidence="3" type="ORF">ENT52_03895</name>
</gene>
<accession>A0A7J3M1U3</accession>
<keyword evidence="1" id="KW-1133">Transmembrane helix</keyword>
<proteinExistence type="predicted"/>
<name>A0A7J3M1U3_ARCFL</name>
<evidence type="ECO:0000259" key="2">
    <source>
        <dbReference type="Pfam" id="PF00963"/>
    </source>
</evidence>
<dbReference type="InterPro" id="IPR002102">
    <property type="entry name" value="Cohesin_dom"/>
</dbReference>
<dbReference type="CDD" id="cd08547">
    <property type="entry name" value="Type_II_cohesin"/>
    <property type="match status" value="1"/>
</dbReference>
<organism evidence="3">
    <name type="scientific">Archaeoglobus fulgidus</name>
    <dbReference type="NCBI Taxonomy" id="2234"/>
    <lineage>
        <taxon>Archaea</taxon>
        <taxon>Methanobacteriati</taxon>
        <taxon>Methanobacteriota</taxon>
        <taxon>Archaeoglobi</taxon>
        <taxon>Archaeoglobales</taxon>
        <taxon>Archaeoglobaceae</taxon>
        <taxon>Archaeoglobus</taxon>
    </lineage>
</organism>
<dbReference type="Pfam" id="PF00963">
    <property type="entry name" value="Cohesin"/>
    <property type="match status" value="1"/>
</dbReference>
<evidence type="ECO:0000256" key="1">
    <source>
        <dbReference type="SAM" id="Phobius"/>
    </source>
</evidence>
<feature type="domain" description="Cohesin" evidence="2">
    <location>
        <begin position="22"/>
        <end position="148"/>
    </location>
</feature>
<keyword evidence="1" id="KW-0472">Membrane</keyword>
<feature type="transmembrane region" description="Helical" evidence="1">
    <location>
        <begin position="155"/>
        <end position="172"/>
    </location>
</feature>
<comment type="caution">
    <text evidence="3">The sequence shown here is derived from an EMBL/GenBank/DDBJ whole genome shotgun (WGS) entry which is preliminary data.</text>
</comment>
<dbReference type="Gene3D" id="2.60.40.680">
    <property type="match status" value="1"/>
</dbReference>
<dbReference type="EMBL" id="DSYZ01000084">
    <property type="protein sequence ID" value="HGT82851.1"/>
    <property type="molecule type" value="Genomic_DNA"/>
</dbReference>
<dbReference type="SUPFAM" id="SSF49384">
    <property type="entry name" value="Carbohydrate-binding domain"/>
    <property type="match status" value="1"/>
</dbReference>
<evidence type="ECO:0000313" key="3">
    <source>
        <dbReference type="EMBL" id="HGT82851.1"/>
    </source>
</evidence>
<keyword evidence="1" id="KW-0812">Transmembrane</keyword>